<evidence type="ECO:0000256" key="2">
    <source>
        <dbReference type="ARBA" id="ARBA00022722"/>
    </source>
</evidence>
<keyword evidence="3 5" id="KW-0479">Metal-binding</keyword>
<dbReference type="Pfam" id="PF01850">
    <property type="entry name" value="PIN"/>
    <property type="match status" value="1"/>
</dbReference>
<dbReference type="AlphaFoldDB" id="A0A0S6VW15"/>
<protein>
    <recommendedName>
        <fullName evidence="5">Ribonuclease VapC</fullName>
        <shortName evidence="5">RNase VapC</shortName>
        <ecNumber evidence="5">3.1.-.-</ecNumber>
    </recommendedName>
    <alternativeName>
        <fullName evidence="5">Toxin VapC</fullName>
    </alternativeName>
</protein>
<dbReference type="GO" id="GO:0016787">
    <property type="term" value="F:hydrolase activity"/>
    <property type="evidence" value="ECO:0007669"/>
    <property type="project" value="UniProtKB-KW"/>
</dbReference>
<comment type="similarity">
    <text evidence="5">Belongs to the PINc/VapC protein family.</text>
</comment>
<evidence type="ECO:0000256" key="1">
    <source>
        <dbReference type="ARBA" id="ARBA00022649"/>
    </source>
</evidence>
<reference evidence="7" key="1">
    <citation type="journal article" date="2015" name="PeerJ">
        <title>First genomic representation of candidate bacterial phylum KSB3 points to enhanced environmental sensing as a trigger of wastewater bulking.</title>
        <authorList>
            <person name="Sekiguchi Y."/>
            <person name="Ohashi A."/>
            <person name="Parks D.H."/>
            <person name="Yamauchi T."/>
            <person name="Tyson G.W."/>
            <person name="Hugenholtz P."/>
        </authorList>
    </citation>
    <scope>NUCLEOTIDE SEQUENCE [LARGE SCALE GENOMIC DNA]</scope>
</reference>
<dbReference type="SUPFAM" id="SSF88723">
    <property type="entry name" value="PIN domain-like"/>
    <property type="match status" value="1"/>
</dbReference>
<feature type="binding site" evidence="5">
    <location>
        <position position="100"/>
    </location>
    <ligand>
        <name>Mg(2+)</name>
        <dbReference type="ChEBI" id="CHEBI:18420"/>
    </ligand>
</feature>
<evidence type="ECO:0000256" key="3">
    <source>
        <dbReference type="ARBA" id="ARBA00022723"/>
    </source>
</evidence>
<keyword evidence="2 5" id="KW-0540">Nuclease</keyword>
<dbReference type="InterPro" id="IPR022907">
    <property type="entry name" value="VapC_family"/>
</dbReference>
<dbReference type="EC" id="3.1.-.-" evidence="5"/>
<dbReference type="Proteomes" id="UP000030700">
    <property type="component" value="Unassembled WGS sequence"/>
</dbReference>
<keyword evidence="5" id="KW-0460">Magnesium</keyword>
<dbReference type="GO" id="GO:0000287">
    <property type="term" value="F:magnesium ion binding"/>
    <property type="evidence" value="ECO:0007669"/>
    <property type="project" value="UniProtKB-UniRule"/>
</dbReference>
<keyword evidence="8" id="KW-1185">Reference proteome</keyword>
<evidence type="ECO:0000256" key="5">
    <source>
        <dbReference type="HAMAP-Rule" id="MF_00265"/>
    </source>
</evidence>
<gene>
    <name evidence="5" type="primary">vapC</name>
    <name evidence="7" type="ORF">U14_00073</name>
</gene>
<dbReference type="EMBL" id="DF820455">
    <property type="protein sequence ID" value="GAK48862.1"/>
    <property type="molecule type" value="Genomic_DNA"/>
</dbReference>
<dbReference type="InterPro" id="IPR002716">
    <property type="entry name" value="PIN_dom"/>
</dbReference>
<dbReference type="Gene3D" id="3.40.50.1010">
    <property type="entry name" value="5'-nuclease"/>
    <property type="match status" value="1"/>
</dbReference>
<dbReference type="HAMAP" id="MF_00265">
    <property type="entry name" value="VapC_Nob1"/>
    <property type="match status" value="1"/>
</dbReference>
<organism evidence="7">
    <name type="scientific">Candidatus Moduliflexus flocculans</name>
    <dbReference type="NCBI Taxonomy" id="1499966"/>
    <lineage>
        <taxon>Bacteria</taxon>
        <taxon>Candidatus Moduliflexota</taxon>
        <taxon>Candidatus Moduliflexia</taxon>
        <taxon>Candidatus Moduliflexales</taxon>
        <taxon>Candidatus Moduliflexaceae</taxon>
    </lineage>
</organism>
<accession>A0A0S6VW15</accession>
<sequence>MFTIDASVWVNSFDQREPGHQQSRQLLERLAQGSFPVCLPYLVCVEVAGAVSRTRQNPAQAQAFIAAMRQLPNITFIPLDSALSEQASNLASQYGLRGADAVYAAVALEYGTTLISLDHEHLTRLVGIVPVQSPLTALQNLPAV</sequence>
<evidence type="ECO:0000256" key="4">
    <source>
        <dbReference type="ARBA" id="ARBA00022801"/>
    </source>
</evidence>
<keyword evidence="1 5" id="KW-1277">Toxin-antitoxin system</keyword>
<evidence type="ECO:0000259" key="6">
    <source>
        <dbReference type="Pfam" id="PF01850"/>
    </source>
</evidence>
<keyword evidence="5" id="KW-0800">Toxin</keyword>
<comment type="function">
    <text evidence="5">Toxic component of a toxin-antitoxin (TA) system. An RNase.</text>
</comment>
<dbReference type="InterPro" id="IPR029060">
    <property type="entry name" value="PIN-like_dom_sf"/>
</dbReference>
<dbReference type="STRING" id="1499966.U14_00073"/>
<dbReference type="CDD" id="cd09873">
    <property type="entry name" value="PIN_Pae0151-like"/>
    <property type="match status" value="1"/>
</dbReference>
<dbReference type="HOGENOM" id="CLU_151920_0_0_0"/>
<keyword evidence="4 5" id="KW-0378">Hydrolase</keyword>
<dbReference type="InterPro" id="IPR044153">
    <property type="entry name" value="PIN_Pae0151-like"/>
</dbReference>
<feature type="binding site" evidence="5">
    <location>
        <position position="5"/>
    </location>
    <ligand>
        <name>Mg(2+)</name>
        <dbReference type="ChEBI" id="CHEBI:18420"/>
    </ligand>
</feature>
<name>A0A0S6VW15_9BACT</name>
<dbReference type="GO" id="GO:0004540">
    <property type="term" value="F:RNA nuclease activity"/>
    <property type="evidence" value="ECO:0007669"/>
    <property type="project" value="InterPro"/>
</dbReference>
<evidence type="ECO:0000313" key="7">
    <source>
        <dbReference type="EMBL" id="GAK48862.1"/>
    </source>
</evidence>
<evidence type="ECO:0000313" key="8">
    <source>
        <dbReference type="Proteomes" id="UP000030700"/>
    </source>
</evidence>
<dbReference type="GO" id="GO:0090729">
    <property type="term" value="F:toxin activity"/>
    <property type="evidence" value="ECO:0007669"/>
    <property type="project" value="UniProtKB-KW"/>
</dbReference>
<feature type="domain" description="PIN" evidence="6">
    <location>
        <begin position="4"/>
        <end position="120"/>
    </location>
</feature>
<comment type="cofactor">
    <cofactor evidence="5">
        <name>Mg(2+)</name>
        <dbReference type="ChEBI" id="CHEBI:18420"/>
    </cofactor>
</comment>
<proteinExistence type="inferred from homology"/>